<dbReference type="InterPro" id="IPR041380">
    <property type="entry name" value="Acetyltransf_17"/>
</dbReference>
<evidence type="ECO:0000313" key="6">
    <source>
        <dbReference type="EMBL" id="CAG6392391.1"/>
    </source>
</evidence>
<dbReference type="SUPFAM" id="SSF55729">
    <property type="entry name" value="Acyl-CoA N-acyltransferases (Nat)"/>
    <property type="match status" value="1"/>
</dbReference>
<dbReference type="InterPro" id="IPR025559">
    <property type="entry name" value="Eis_dom"/>
</dbReference>
<dbReference type="SUPFAM" id="SSF55718">
    <property type="entry name" value="SCP-like"/>
    <property type="match status" value="1"/>
</dbReference>
<accession>A0A9W4DRV7</accession>
<feature type="active site" description="Proton acceptor; via carboxylate" evidence="4">
    <location>
        <position position="414"/>
    </location>
</feature>
<dbReference type="InterPro" id="IPR000182">
    <property type="entry name" value="GNAT_dom"/>
</dbReference>
<dbReference type="EMBL" id="CAJSLV010000044">
    <property type="protein sequence ID" value="CAG6392391.1"/>
    <property type="molecule type" value="Genomic_DNA"/>
</dbReference>
<keyword evidence="3 4" id="KW-0012">Acyltransferase</keyword>
<dbReference type="Proteomes" id="UP001152519">
    <property type="component" value="Unassembled WGS sequence"/>
</dbReference>
<protein>
    <submittedName>
        <fullName evidence="6">Enzyme</fullName>
        <ecNumber evidence="6">2.3.1.-</ecNumber>
    </submittedName>
</protein>
<dbReference type="CDD" id="cd04301">
    <property type="entry name" value="NAT_SF"/>
    <property type="match status" value="1"/>
</dbReference>
<comment type="similarity">
    <text evidence="1 4">Belongs to the acetyltransferase Eis family.</text>
</comment>
<keyword evidence="7" id="KW-1185">Reference proteome</keyword>
<comment type="subunit">
    <text evidence="4">Homohexamer; trimer of dimers.</text>
</comment>
<dbReference type="NCBIfam" id="NF002367">
    <property type="entry name" value="PRK01346.1-4"/>
    <property type="match status" value="1"/>
</dbReference>
<dbReference type="InterPro" id="IPR016181">
    <property type="entry name" value="Acyl_CoA_acyltransferase"/>
</dbReference>
<dbReference type="InterPro" id="IPR051554">
    <property type="entry name" value="Acetyltransferase_Eis"/>
</dbReference>
<evidence type="ECO:0000256" key="2">
    <source>
        <dbReference type="ARBA" id="ARBA00022679"/>
    </source>
</evidence>
<dbReference type="PANTHER" id="PTHR37817:SF1">
    <property type="entry name" value="N-ACETYLTRANSFERASE EIS"/>
    <property type="match status" value="1"/>
</dbReference>
<reference evidence="6" key="1">
    <citation type="submission" date="2021-05" db="EMBL/GenBank/DDBJ databases">
        <authorList>
            <person name="Arsene-Ploetze F."/>
        </authorList>
    </citation>
    <scope>NUCLEOTIDE SEQUENCE</scope>
    <source>
        <strain evidence="6">DSM 42138</strain>
    </source>
</reference>
<dbReference type="InterPro" id="IPR022902">
    <property type="entry name" value="NAcTrfase_Eis"/>
</dbReference>
<gene>
    <name evidence="6" type="ORF">SCOCK_160173</name>
</gene>
<comment type="caution">
    <text evidence="6">The sequence shown here is derived from an EMBL/GenBank/DDBJ whole genome shotgun (WGS) entry which is preliminary data.</text>
</comment>
<dbReference type="AlphaFoldDB" id="A0A9W4DRV7"/>
<dbReference type="PANTHER" id="PTHR37817">
    <property type="entry name" value="N-ACETYLTRANSFERASE EIS"/>
    <property type="match status" value="1"/>
</dbReference>
<feature type="binding site" evidence="4">
    <location>
        <begin position="91"/>
        <end position="96"/>
    </location>
    <ligand>
        <name>acetyl-CoA</name>
        <dbReference type="ChEBI" id="CHEBI:57288"/>
    </ligand>
</feature>
<sequence length="414" mass="44813">MGVEIRTITESEVGPWVQAMHTGFHRSQVISAEEIALSRPGFDLDRTRGAFDGDRCVGTFRSMARDLTVPGGGSVSATAVTNVTVTATHRRRGLATRLMAADLAAAKERGEAVAILIAAEYPIYGRFGFGPATWVTEWEVDVPRAVLPPGDAVSGTVELVTPAEVRALGPALHERVRVRTPGAISRDSRWWDRATGAIVLPSFGFQVPFFVVHRDTAGEVDGMAAYRVNDPYWPGKFPNAEAEVLWQLAATPDADAALWRYLLSLDWVVRLKSGHRPPDDILPLLLGDPRAARTETYADYMWLRLLDVPVALSARTYAPLGADLVLDVRDADGLAGGTFRLETAPGAAPRCTPAPASPPDLTLDVATLARLYLGDESAERLSALGLLTEHRPGAAATASHLFHTPRRPWCPEVF</sequence>
<dbReference type="Pfam" id="PF17668">
    <property type="entry name" value="Acetyltransf_17"/>
    <property type="match status" value="1"/>
</dbReference>
<comment type="caution">
    <text evidence="4">Lacks conserved residue(s) required for the propagation of feature annotation.</text>
</comment>
<dbReference type="Gene3D" id="3.30.1050.10">
    <property type="entry name" value="SCP2 sterol-binding domain"/>
    <property type="match status" value="1"/>
</dbReference>
<proteinExistence type="inferred from homology"/>
<name>A0A9W4DRV7_9ACTN</name>
<dbReference type="InterPro" id="IPR036527">
    <property type="entry name" value="SCP2_sterol-bd_dom_sf"/>
</dbReference>
<dbReference type="GO" id="GO:0030649">
    <property type="term" value="P:aminoglycoside antibiotic catabolic process"/>
    <property type="evidence" value="ECO:0007669"/>
    <property type="project" value="TreeGrafter"/>
</dbReference>
<feature type="domain" description="N-acetyltransferase" evidence="5">
    <location>
        <begin position="3"/>
        <end position="149"/>
    </location>
</feature>
<dbReference type="EC" id="2.3.1.-" evidence="6"/>
<dbReference type="Pfam" id="PF13527">
    <property type="entry name" value="Acetyltransf_9"/>
    <property type="match status" value="1"/>
</dbReference>
<evidence type="ECO:0000256" key="1">
    <source>
        <dbReference type="ARBA" id="ARBA00009213"/>
    </source>
</evidence>
<dbReference type="GO" id="GO:0034069">
    <property type="term" value="F:aminoglycoside N-acetyltransferase activity"/>
    <property type="evidence" value="ECO:0007669"/>
    <property type="project" value="TreeGrafter"/>
</dbReference>
<dbReference type="PROSITE" id="PS51186">
    <property type="entry name" value="GNAT"/>
    <property type="match status" value="1"/>
</dbReference>
<dbReference type="Pfam" id="PF13530">
    <property type="entry name" value="SCP2_2"/>
    <property type="match status" value="1"/>
</dbReference>
<dbReference type="Gene3D" id="3.40.630.30">
    <property type="match status" value="2"/>
</dbReference>
<dbReference type="HAMAP" id="MF_01812">
    <property type="entry name" value="Eis"/>
    <property type="match status" value="1"/>
</dbReference>
<keyword evidence="2 4" id="KW-0808">Transferase</keyword>
<evidence type="ECO:0000256" key="3">
    <source>
        <dbReference type="ARBA" id="ARBA00023315"/>
    </source>
</evidence>
<dbReference type="RefSeq" id="WP_251486750.1">
    <property type="nucleotide sequence ID" value="NZ_CAJSLV010000044.1"/>
</dbReference>
<feature type="binding site" evidence="4">
    <location>
        <begin position="83"/>
        <end position="85"/>
    </location>
    <ligand>
        <name>acetyl-CoA</name>
        <dbReference type="ChEBI" id="CHEBI:57288"/>
    </ligand>
</feature>
<feature type="active site" description="Proton donor" evidence="4">
    <location>
        <position position="124"/>
    </location>
</feature>
<evidence type="ECO:0000259" key="5">
    <source>
        <dbReference type="PROSITE" id="PS51186"/>
    </source>
</evidence>
<evidence type="ECO:0000256" key="4">
    <source>
        <dbReference type="HAMAP-Rule" id="MF_01812"/>
    </source>
</evidence>
<evidence type="ECO:0000313" key="7">
    <source>
        <dbReference type="Proteomes" id="UP001152519"/>
    </source>
</evidence>
<organism evidence="6 7">
    <name type="scientific">Actinacidiphila cocklensis</name>
    <dbReference type="NCBI Taxonomy" id="887465"/>
    <lineage>
        <taxon>Bacteria</taxon>
        <taxon>Bacillati</taxon>
        <taxon>Actinomycetota</taxon>
        <taxon>Actinomycetes</taxon>
        <taxon>Kitasatosporales</taxon>
        <taxon>Streptomycetaceae</taxon>
        <taxon>Actinacidiphila</taxon>
    </lineage>
</organism>